<dbReference type="EMBL" id="KV921922">
    <property type="protein sequence ID" value="ORE06510.1"/>
    <property type="molecule type" value="Genomic_DNA"/>
</dbReference>
<gene>
    <name evidence="1" type="ORF">BCV72DRAFT_305514</name>
</gene>
<protein>
    <submittedName>
        <fullName evidence="1">Uncharacterized protein</fullName>
    </submittedName>
</protein>
<reference evidence="1" key="1">
    <citation type="journal article" date="2016" name="Proc. Natl. Acad. Sci. U.S.A.">
        <title>Lipid metabolic changes in an early divergent fungus govern the establishment of a mutualistic symbiosis with endobacteria.</title>
        <authorList>
            <person name="Lastovetsky O.A."/>
            <person name="Gaspar M.L."/>
            <person name="Mondo S.J."/>
            <person name="LaButti K.M."/>
            <person name="Sandor L."/>
            <person name="Grigoriev I.V."/>
            <person name="Henry S.A."/>
            <person name="Pawlowska T.E."/>
        </authorList>
    </citation>
    <scope>NUCLEOTIDE SEQUENCE [LARGE SCALE GENOMIC DNA]</scope>
    <source>
        <strain evidence="1">ATCC 52814</strain>
    </source>
</reference>
<proteinExistence type="predicted"/>
<dbReference type="VEuPathDB" id="FungiDB:BCV72DRAFT_305514"/>
<dbReference type="OrthoDB" id="5588333at2759"/>
<dbReference type="AlphaFoldDB" id="A0A1X0R3A6"/>
<sequence length="224" mass="25179">MFESRGYQHTTLRLFRSAIAHLHHNPDSIRTSKLVHTLLHSITAKAPPKPLHRPTVNLRSTLKAIQQIESGASSTHLSQIQQKLAFLLGMAAFLRPSDLHHIDFTTASVTEGNNQRFLSFNVVASKEKRGGQRIIKPFRVSCYANPNLCPITTLVHLRTRVSQLPPPPSVASLFVNTLRSGMPVEDIVTLGNWSSSDVFHNHYRREHLSLIDFTNTVLQDPIED</sequence>
<dbReference type="Proteomes" id="UP000242414">
    <property type="component" value="Unassembled WGS sequence"/>
</dbReference>
<organism evidence="1">
    <name type="scientific">Rhizopus microsporus var. microsporus</name>
    <dbReference type="NCBI Taxonomy" id="86635"/>
    <lineage>
        <taxon>Eukaryota</taxon>
        <taxon>Fungi</taxon>
        <taxon>Fungi incertae sedis</taxon>
        <taxon>Mucoromycota</taxon>
        <taxon>Mucoromycotina</taxon>
        <taxon>Mucoromycetes</taxon>
        <taxon>Mucorales</taxon>
        <taxon>Mucorineae</taxon>
        <taxon>Rhizopodaceae</taxon>
        <taxon>Rhizopus</taxon>
    </lineage>
</organism>
<name>A0A1X0R3A6_RHIZD</name>
<evidence type="ECO:0000313" key="1">
    <source>
        <dbReference type="EMBL" id="ORE06510.1"/>
    </source>
</evidence>
<accession>A0A1X0R3A6</accession>